<proteinExistence type="predicted"/>
<gene>
    <name evidence="4" type="ORF">KFL_004800090</name>
</gene>
<feature type="transmembrane region" description="Helical" evidence="3">
    <location>
        <begin position="20"/>
        <end position="44"/>
    </location>
</feature>
<evidence type="ECO:0000256" key="1">
    <source>
        <dbReference type="SAM" id="Coils"/>
    </source>
</evidence>
<keyword evidence="1" id="KW-0175">Coiled coil</keyword>
<keyword evidence="3" id="KW-1133">Transmembrane helix</keyword>
<keyword evidence="5" id="KW-1185">Reference proteome</keyword>
<keyword evidence="3" id="KW-0472">Membrane</keyword>
<name>A0A1Y1IDJ5_KLENI</name>
<organism evidence="4 5">
    <name type="scientific">Klebsormidium nitens</name>
    <name type="common">Green alga</name>
    <name type="synonym">Ulothrix nitens</name>
    <dbReference type="NCBI Taxonomy" id="105231"/>
    <lineage>
        <taxon>Eukaryota</taxon>
        <taxon>Viridiplantae</taxon>
        <taxon>Streptophyta</taxon>
        <taxon>Klebsormidiophyceae</taxon>
        <taxon>Klebsormidiales</taxon>
        <taxon>Klebsormidiaceae</taxon>
        <taxon>Klebsormidium</taxon>
    </lineage>
</organism>
<evidence type="ECO:0000256" key="3">
    <source>
        <dbReference type="SAM" id="Phobius"/>
    </source>
</evidence>
<protein>
    <submittedName>
        <fullName evidence="4">Uncharacterized protein</fullName>
    </submittedName>
</protein>
<feature type="coiled-coil region" evidence="1">
    <location>
        <begin position="210"/>
        <end position="237"/>
    </location>
</feature>
<dbReference type="Proteomes" id="UP000054558">
    <property type="component" value="Unassembled WGS sequence"/>
</dbReference>
<accession>A0A1Y1IDJ5</accession>
<evidence type="ECO:0000313" key="4">
    <source>
        <dbReference type="EMBL" id="GAQ89024.1"/>
    </source>
</evidence>
<keyword evidence="3" id="KW-0812">Transmembrane</keyword>
<reference evidence="4 5" key="1">
    <citation type="journal article" date="2014" name="Nat. Commun.">
        <title>Klebsormidium flaccidum genome reveals primary factors for plant terrestrial adaptation.</title>
        <authorList>
            <person name="Hori K."/>
            <person name="Maruyama F."/>
            <person name="Fujisawa T."/>
            <person name="Togashi T."/>
            <person name="Yamamoto N."/>
            <person name="Seo M."/>
            <person name="Sato S."/>
            <person name="Yamada T."/>
            <person name="Mori H."/>
            <person name="Tajima N."/>
            <person name="Moriyama T."/>
            <person name="Ikeuchi M."/>
            <person name="Watanabe M."/>
            <person name="Wada H."/>
            <person name="Kobayashi K."/>
            <person name="Saito M."/>
            <person name="Masuda T."/>
            <person name="Sasaki-Sekimoto Y."/>
            <person name="Mashiguchi K."/>
            <person name="Awai K."/>
            <person name="Shimojima M."/>
            <person name="Masuda S."/>
            <person name="Iwai M."/>
            <person name="Nobusawa T."/>
            <person name="Narise T."/>
            <person name="Kondo S."/>
            <person name="Saito H."/>
            <person name="Sato R."/>
            <person name="Murakawa M."/>
            <person name="Ihara Y."/>
            <person name="Oshima-Yamada Y."/>
            <person name="Ohtaka K."/>
            <person name="Satoh M."/>
            <person name="Sonobe K."/>
            <person name="Ishii M."/>
            <person name="Ohtani R."/>
            <person name="Kanamori-Sato M."/>
            <person name="Honoki R."/>
            <person name="Miyazaki D."/>
            <person name="Mochizuki H."/>
            <person name="Umetsu J."/>
            <person name="Higashi K."/>
            <person name="Shibata D."/>
            <person name="Kamiya Y."/>
            <person name="Sato N."/>
            <person name="Nakamura Y."/>
            <person name="Tabata S."/>
            <person name="Ida S."/>
            <person name="Kurokawa K."/>
            <person name="Ohta H."/>
        </authorList>
    </citation>
    <scope>NUCLEOTIDE SEQUENCE [LARGE SCALE GENOMIC DNA]</scope>
    <source>
        <strain evidence="4 5">NIES-2285</strain>
    </source>
</reference>
<feature type="region of interest" description="Disordered" evidence="2">
    <location>
        <begin position="160"/>
        <end position="193"/>
    </location>
</feature>
<dbReference type="EMBL" id="DF237429">
    <property type="protein sequence ID" value="GAQ89024.1"/>
    <property type="molecule type" value="Genomic_DNA"/>
</dbReference>
<sequence length="400" mass="44060">MASQRAKRGGVHGSILSFLFSSQCIASASFVFMYIIFIHLALLYTEEVKGLSNRHGSLSEVSLDLSGFLGSGTLNQGRRLHQVKSEELRAALGDLQGLHRKVKFSFPNWANALRFSFDGTASTSPQHHFKEESMLDHDAVDPEWALFDKEILEESRFDWAHASSSADEENSSQGGDAGGSQEENDGPLIGEGAPGEVQIEDIVNAEHIVEDLVEAQRTHAEEEIRDAEEKQERLYVEPLPEDTMEGILQETTLYIEEREKSLARLSSFEPIDENPPELELFGLVDEDSRATGAWMIGESLSGDSGADSLDCDSQELFDGSDSFHQASCRARPASRAAHSAAAPFGLPLRRLGPGGQPAVRPRLVRARPFCVYACQHPKGFRQRDRARAGAGDHVRVRDDV</sequence>
<dbReference type="AlphaFoldDB" id="A0A1Y1IDJ5"/>
<evidence type="ECO:0000313" key="5">
    <source>
        <dbReference type="Proteomes" id="UP000054558"/>
    </source>
</evidence>
<evidence type="ECO:0000256" key="2">
    <source>
        <dbReference type="SAM" id="MobiDB-lite"/>
    </source>
</evidence>